<evidence type="ECO:0000313" key="2">
    <source>
        <dbReference type="EMBL" id="KKN50890.1"/>
    </source>
</evidence>
<dbReference type="EMBL" id="LAZR01001090">
    <property type="protein sequence ID" value="KKN50890.1"/>
    <property type="molecule type" value="Genomic_DNA"/>
</dbReference>
<name>A0A0F9R2S3_9ZZZZ</name>
<organism evidence="2">
    <name type="scientific">marine sediment metagenome</name>
    <dbReference type="NCBI Taxonomy" id="412755"/>
    <lineage>
        <taxon>unclassified sequences</taxon>
        <taxon>metagenomes</taxon>
        <taxon>ecological metagenomes</taxon>
    </lineage>
</organism>
<reference evidence="2" key="1">
    <citation type="journal article" date="2015" name="Nature">
        <title>Complex archaea that bridge the gap between prokaryotes and eukaryotes.</title>
        <authorList>
            <person name="Spang A."/>
            <person name="Saw J.H."/>
            <person name="Jorgensen S.L."/>
            <person name="Zaremba-Niedzwiedzka K."/>
            <person name="Martijn J."/>
            <person name="Lind A.E."/>
            <person name="van Eijk R."/>
            <person name="Schleper C."/>
            <person name="Guy L."/>
            <person name="Ettema T.J."/>
        </authorList>
    </citation>
    <scope>NUCLEOTIDE SEQUENCE</scope>
</reference>
<feature type="compositionally biased region" description="Polar residues" evidence="1">
    <location>
        <begin position="14"/>
        <end position="27"/>
    </location>
</feature>
<proteinExistence type="predicted"/>
<protein>
    <submittedName>
        <fullName evidence="2">Uncharacterized protein</fullName>
    </submittedName>
</protein>
<feature type="region of interest" description="Disordered" evidence="1">
    <location>
        <begin position="1"/>
        <end position="27"/>
    </location>
</feature>
<accession>A0A0F9R2S3</accession>
<sequence length="217" mass="24226">MFTRIAPGNAQPVEGSTRSGDGPLTTSLLKNRVPYEVTVQLESGGSFGPASRVLLLTPRATGTSDYDAIRVEIRSQMLQVTDIGQIHLRRRHTRFWDEMYRRHKKAGRLNTWEITRIAVAQSLNSVQGALGTEPFFHDGHGILIRGHMALDDSKKTEDTFQQVLDDIRLRIQLNNRLNGAVLLPRQLQTPEIGHETFGGVLCHFAELTYDAVVRVGG</sequence>
<dbReference type="AlphaFoldDB" id="A0A0F9R2S3"/>
<evidence type="ECO:0000256" key="1">
    <source>
        <dbReference type="SAM" id="MobiDB-lite"/>
    </source>
</evidence>
<gene>
    <name evidence="2" type="ORF">LCGC14_0628100</name>
</gene>
<comment type="caution">
    <text evidence="2">The sequence shown here is derived from an EMBL/GenBank/DDBJ whole genome shotgun (WGS) entry which is preliminary data.</text>
</comment>